<feature type="transmembrane region" description="Helical" evidence="1">
    <location>
        <begin position="233"/>
        <end position="250"/>
    </location>
</feature>
<keyword evidence="3" id="KW-1185">Reference proteome</keyword>
<dbReference type="STRING" id="1271860.SAMN05216174_10780"/>
<feature type="transmembrane region" description="Helical" evidence="1">
    <location>
        <begin position="344"/>
        <end position="362"/>
    </location>
</feature>
<proteinExistence type="predicted"/>
<evidence type="ECO:0000313" key="3">
    <source>
        <dbReference type="Proteomes" id="UP000199501"/>
    </source>
</evidence>
<feature type="transmembrane region" description="Helical" evidence="1">
    <location>
        <begin position="150"/>
        <end position="170"/>
    </location>
</feature>
<dbReference type="OrthoDB" id="919086at2"/>
<feature type="transmembrane region" description="Helical" evidence="1">
    <location>
        <begin position="107"/>
        <end position="130"/>
    </location>
</feature>
<accession>A0A1G6RX65</accession>
<evidence type="ECO:0000256" key="1">
    <source>
        <dbReference type="SAM" id="Phobius"/>
    </source>
</evidence>
<organism evidence="2 3">
    <name type="scientific">Actinokineospora iranica</name>
    <dbReference type="NCBI Taxonomy" id="1271860"/>
    <lineage>
        <taxon>Bacteria</taxon>
        <taxon>Bacillati</taxon>
        <taxon>Actinomycetota</taxon>
        <taxon>Actinomycetes</taxon>
        <taxon>Pseudonocardiales</taxon>
        <taxon>Pseudonocardiaceae</taxon>
        <taxon>Actinokineospora</taxon>
    </lineage>
</organism>
<gene>
    <name evidence="2" type="ORF">SAMN05216174_10780</name>
</gene>
<dbReference type="EMBL" id="FMZZ01000007">
    <property type="protein sequence ID" value="SDD09179.1"/>
    <property type="molecule type" value="Genomic_DNA"/>
</dbReference>
<protein>
    <submittedName>
        <fullName evidence="2">Uncharacterized protein</fullName>
    </submittedName>
</protein>
<dbReference type="Proteomes" id="UP000199501">
    <property type="component" value="Unassembled WGS sequence"/>
</dbReference>
<sequence length="376" mass="38751">MDLTAPGAHGVRAAATPRTAARGMPTAMALLAGSVLGLVGLTWDVQWHTDVGPDTFFTLPHLFIYAGSALSGLAALVAVLGATAAARAGRPLDPTVGGASVGVFGRTFTAPVGYLISGVGAAVFLLYGMWDLWWHGVYGFDAVIDSPPHIGLLLSGIVTMVGTIMVFAAAAEHRWGRVGTDVSIALTAANVTITVLGLTDVGGPVDAVHTAMAWLVVILLLTAAGFRPTRGGAVIMAGWLAVIQAVTWWFSPWAAYAYADAVGLPVRDYINGVPVMPALMPMALIAVALLIEPILKAARAHGNRWLPVAAGAVAGALVAALQGIQDSIVYTYPTPGPGTLLPTAVAGALLGALAGHLGWRFGHMLRLVNRTRPEGN</sequence>
<feature type="transmembrane region" description="Helical" evidence="1">
    <location>
        <begin position="26"/>
        <end position="43"/>
    </location>
</feature>
<evidence type="ECO:0000313" key="2">
    <source>
        <dbReference type="EMBL" id="SDD09179.1"/>
    </source>
</evidence>
<keyword evidence="1" id="KW-1133">Transmembrane helix</keyword>
<keyword evidence="1" id="KW-0812">Transmembrane</keyword>
<reference evidence="3" key="1">
    <citation type="submission" date="2016-10" db="EMBL/GenBank/DDBJ databases">
        <authorList>
            <person name="Varghese N."/>
            <person name="Submissions S."/>
        </authorList>
    </citation>
    <scope>NUCLEOTIDE SEQUENCE [LARGE SCALE GENOMIC DNA]</scope>
    <source>
        <strain evidence="3">IBRC-M 10403</strain>
    </source>
</reference>
<dbReference type="RefSeq" id="WP_091451104.1">
    <property type="nucleotide sequence ID" value="NZ_FMZZ01000007.1"/>
</dbReference>
<dbReference type="AlphaFoldDB" id="A0A1G6RX65"/>
<feature type="transmembrane region" description="Helical" evidence="1">
    <location>
        <begin position="303"/>
        <end position="324"/>
    </location>
</feature>
<feature type="transmembrane region" description="Helical" evidence="1">
    <location>
        <begin position="63"/>
        <end position="86"/>
    </location>
</feature>
<keyword evidence="1" id="KW-0472">Membrane</keyword>
<feature type="transmembrane region" description="Helical" evidence="1">
    <location>
        <begin position="207"/>
        <end position="226"/>
    </location>
</feature>
<name>A0A1G6RX65_9PSEU</name>
<feature type="transmembrane region" description="Helical" evidence="1">
    <location>
        <begin position="270"/>
        <end position="291"/>
    </location>
</feature>
<feature type="transmembrane region" description="Helical" evidence="1">
    <location>
        <begin position="182"/>
        <end position="201"/>
    </location>
</feature>